<proteinExistence type="predicted"/>
<reference evidence="2 3" key="1">
    <citation type="submission" date="2018-03" db="EMBL/GenBank/DDBJ databases">
        <title>Genomic Encyclopedia of Archaeal and Bacterial Type Strains, Phase II (KMG-II): from individual species to whole genera.</title>
        <authorList>
            <person name="Goeker M."/>
        </authorList>
    </citation>
    <scope>NUCLEOTIDE SEQUENCE [LARGE SCALE GENOMIC DNA]</scope>
    <source>
        <strain evidence="2 3">DSM 44720</strain>
    </source>
</reference>
<keyword evidence="3" id="KW-1185">Reference proteome</keyword>
<dbReference type="Proteomes" id="UP000239494">
    <property type="component" value="Unassembled WGS sequence"/>
</dbReference>
<name>A0A2T0S723_9PSEU</name>
<gene>
    <name evidence="2" type="ORF">CLV43_12672</name>
</gene>
<feature type="domain" description="DUF5753" evidence="1">
    <location>
        <begin position="89"/>
        <end position="260"/>
    </location>
</feature>
<evidence type="ECO:0000313" key="2">
    <source>
        <dbReference type="EMBL" id="PRY29195.1"/>
    </source>
</evidence>
<evidence type="ECO:0000259" key="1">
    <source>
        <dbReference type="Pfam" id="PF19054"/>
    </source>
</evidence>
<evidence type="ECO:0000313" key="3">
    <source>
        <dbReference type="Proteomes" id="UP000239494"/>
    </source>
</evidence>
<dbReference type="EMBL" id="PVTF01000026">
    <property type="protein sequence ID" value="PRY29195.1"/>
    <property type="molecule type" value="Genomic_DNA"/>
</dbReference>
<dbReference type="Pfam" id="PF19054">
    <property type="entry name" value="DUF5753"/>
    <property type="match status" value="1"/>
</dbReference>
<dbReference type="AlphaFoldDB" id="A0A2T0S723"/>
<dbReference type="InterPro" id="IPR043917">
    <property type="entry name" value="DUF5753"/>
</dbReference>
<dbReference type="OrthoDB" id="3355929at2"/>
<organism evidence="2 3">
    <name type="scientific">Umezawaea tangerina</name>
    <dbReference type="NCBI Taxonomy" id="84725"/>
    <lineage>
        <taxon>Bacteria</taxon>
        <taxon>Bacillati</taxon>
        <taxon>Actinomycetota</taxon>
        <taxon>Actinomycetes</taxon>
        <taxon>Pseudonocardiales</taxon>
        <taxon>Pseudonocardiaceae</taxon>
        <taxon>Umezawaea</taxon>
    </lineage>
</organism>
<accession>A0A2T0S723</accession>
<sequence>MGYELRLARSQSTVKGVKACEDLGWSSAKLSKLESGARGAIEWDVATLLGRYVSDRSTRDRLRLLTSEPDIGYFLRCHGLDLPESLTAVSMHERLAATIVSFDPVVIPSLVQSADYARELLRASAADAEQLEAMVENRMRRRDEIVYGADGPEILIYLSETALSKSLGSDVVMQDQLYGLVMMVRSGAATIRVIPSGVSHASLRHGGTRLDLPNVPQLVYAETDLMTVVYDDASLVERWNRKLRQVDELALSPEASIGVLVDYTDAYDRRAPSRSAGPRRHVDAP</sequence>
<protein>
    <recommendedName>
        <fullName evidence="1">DUF5753 domain-containing protein</fullName>
    </recommendedName>
</protein>
<dbReference type="RefSeq" id="WP_106196962.1">
    <property type="nucleotide sequence ID" value="NZ_PVTF01000026.1"/>
</dbReference>
<comment type="caution">
    <text evidence="2">The sequence shown here is derived from an EMBL/GenBank/DDBJ whole genome shotgun (WGS) entry which is preliminary data.</text>
</comment>